<dbReference type="SUPFAM" id="SSF54506">
    <property type="entry name" value="Diaminopimelate epimerase-like"/>
    <property type="match status" value="1"/>
</dbReference>
<dbReference type="EC" id="4.2.1.77" evidence="3"/>
<dbReference type="Pfam" id="PF05544">
    <property type="entry name" value="Pro_racemase"/>
    <property type="match status" value="1"/>
</dbReference>
<dbReference type="EMBL" id="JASNQZ010000006">
    <property type="protein sequence ID" value="KAL0956054.1"/>
    <property type="molecule type" value="Genomic_DNA"/>
</dbReference>
<comment type="caution">
    <text evidence="4">The sequence shown here is derived from an EMBL/GenBank/DDBJ whole genome shotgun (WGS) entry which is preliminary data.</text>
</comment>
<organism evidence="4 5">
    <name type="scientific">Hohenbuehelia grisea</name>
    <dbReference type="NCBI Taxonomy" id="104357"/>
    <lineage>
        <taxon>Eukaryota</taxon>
        <taxon>Fungi</taxon>
        <taxon>Dikarya</taxon>
        <taxon>Basidiomycota</taxon>
        <taxon>Agaricomycotina</taxon>
        <taxon>Agaricomycetes</taxon>
        <taxon>Agaricomycetidae</taxon>
        <taxon>Agaricales</taxon>
        <taxon>Pleurotineae</taxon>
        <taxon>Pleurotaceae</taxon>
        <taxon>Hohenbuehelia</taxon>
    </lineage>
</organism>
<dbReference type="PANTHER" id="PTHR33442">
    <property type="entry name" value="TRANS-3-HYDROXY-L-PROLINE DEHYDRATASE"/>
    <property type="match status" value="1"/>
</dbReference>
<comment type="catalytic activity">
    <reaction evidence="1">
        <text>trans-3-hydroxy-L-proline = 1-pyrroline-2-carboxylate + H2O</text>
        <dbReference type="Rhea" id="RHEA:10320"/>
        <dbReference type="ChEBI" id="CHEBI:15377"/>
        <dbReference type="ChEBI" id="CHEBI:39785"/>
        <dbReference type="ChEBI" id="CHEBI:57938"/>
        <dbReference type="EC" id="4.2.1.77"/>
    </reaction>
</comment>
<reference evidence="5" key="1">
    <citation type="submission" date="2024-06" db="EMBL/GenBank/DDBJ databases">
        <title>Multi-omics analyses provide insights into the biosynthesis of the anticancer antibiotic pleurotin in Hohenbuehelia grisea.</title>
        <authorList>
            <person name="Weaver J.A."/>
            <person name="Alberti F."/>
        </authorList>
    </citation>
    <scope>NUCLEOTIDE SEQUENCE [LARGE SCALE GENOMIC DNA]</scope>
    <source>
        <strain evidence="5">T-177</strain>
    </source>
</reference>
<comment type="similarity">
    <text evidence="2">Belongs to the proline racemase family.</text>
</comment>
<gene>
    <name evidence="4" type="ORF">HGRIS_002224</name>
</gene>
<accession>A0ABR3JJV1</accession>
<keyword evidence="5" id="KW-1185">Reference proteome</keyword>
<dbReference type="InterPro" id="IPR008794">
    <property type="entry name" value="Pro_racemase_fam"/>
</dbReference>
<dbReference type="Proteomes" id="UP001556367">
    <property type="component" value="Unassembled WGS sequence"/>
</dbReference>
<sequence length="215" mass="23127">MRWRQLIRAEKDHICLDVAYGGAFYAIVPAGELGFKQGLFGKGEFQDLAASALSIKESLKDKKALFVHPESRDLEFLYGVVIVDERVAGSGEDHRGETGLCFFADQQIDRSPTGSAVCARVALAVHKGQRRVGERWVYESLVSLQHAGNGFIGDVVDVEEMQGRDGLGVVAAVEGRAFYTGTSTFVLEAADAWTDGFLVTAADQAGSELAGPELG</sequence>
<evidence type="ECO:0000313" key="4">
    <source>
        <dbReference type="EMBL" id="KAL0956054.1"/>
    </source>
</evidence>
<evidence type="ECO:0000256" key="1">
    <source>
        <dbReference type="ARBA" id="ARBA00001148"/>
    </source>
</evidence>
<dbReference type="PANTHER" id="PTHR33442:SF1">
    <property type="entry name" value="TRANS-3-HYDROXY-L-PROLINE DEHYDRATASE"/>
    <property type="match status" value="1"/>
</dbReference>
<evidence type="ECO:0000256" key="3">
    <source>
        <dbReference type="ARBA" id="ARBA00013105"/>
    </source>
</evidence>
<name>A0ABR3JJV1_9AGAR</name>
<proteinExistence type="inferred from homology"/>
<dbReference type="Gene3D" id="3.10.310.10">
    <property type="entry name" value="Diaminopimelate Epimerase, Chain A, domain 1"/>
    <property type="match status" value="1"/>
</dbReference>
<evidence type="ECO:0000256" key="2">
    <source>
        <dbReference type="ARBA" id="ARBA00007529"/>
    </source>
</evidence>
<evidence type="ECO:0000313" key="5">
    <source>
        <dbReference type="Proteomes" id="UP001556367"/>
    </source>
</evidence>
<protein>
    <recommendedName>
        <fullName evidence="3">trans-L-3-hydroxyproline dehydratase</fullName>
        <ecNumber evidence="3">4.2.1.77</ecNumber>
    </recommendedName>
</protein>